<feature type="compositionally biased region" description="Basic and acidic residues" evidence="1">
    <location>
        <begin position="72"/>
        <end position="85"/>
    </location>
</feature>
<dbReference type="EMBL" id="JBHSYQ010000016">
    <property type="protein sequence ID" value="MFC6999996.1"/>
    <property type="molecule type" value="Genomic_DNA"/>
</dbReference>
<feature type="compositionally biased region" description="Gly residues" evidence="1">
    <location>
        <begin position="188"/>
        <end position="197"/>
    </location>
</feature>
<gene>
    <name evidence="3" type="ORF">ACFQHR_20345</name>
</gene>
<feature type="region of interest" description="Disordered" evidence="1">
    <location>
        <begin position="46"/>
        <end position="206"/>
    </location>
</feature>
<dbReference type="RefSeq" id="WP_066621952.1">
    <property type="nucleotide sequence ID" value="NZ_JBHSYQ010000016.1"/>
</dbReference>
<organism evidence="3 4">
    <name type="scientific">Rufibacter roseus</name>
    <dbReference type="NCBI Taxonomy" id="1567108"/>
    <lineage>
        <taxon>Bacteria</taxon>
        <taxon>Pseudomonadati</taxon>
        <taxon>Bacteroidota</taxon>
        <taxon>Cytophagia</taxon>
        <taxon>Cytophagales</taxon>
        <taxon>Hymenobacteraceae</taxon>
        <taxon>Rufibacter</taxon>
    </lineage>
</organism>
<feature type="compositionally biased region" description="Basic and acidic residues" evidence="1">
    <location>
        <begin position="118"/>
        <end position="139"/>
    </location>
</feature>
<keyword evidence="2" id="KW-0812">Transmembrane</keyword>
<evidence type="ECO:0000313" key="3">
    <source>
        <dbReference type="EMBL" id="MFC6999996.1"/>
    </source>
</evidence>
<protein>
    <recommendedName>
        <fullName evidence="5">Energy transducer TonB</fullName>
    </recommendedName>
</protein>
<feature type="compositionally biased region" description="Low complexity" evidence="1">
    <location>
        <begin position="156"/>
        <end position="168"/>
    </location>
</feature>
<name>A0ABW2DQ60_9BACT</name>
<evidence type="ECO:0000256" key="2">
    <source>
        <dbReference type="SAM" id="Phobius"/>
    </source>
</evidence>
<keyword evidence="4" id="KW-1185">Reference proteome</keyword>
<proteinExistence type="predicted"/>
<dbReference type="Proteomes" id="UP001596405">
    <property type="component" value="Unassembled WGS sequence"/>
</dbReference>
<sequence>MIAVTPQEQKNKRIAAGVSLAIHILLLLFLFWMLVWQEENPPQQIGGIEMSFGTTDAGGGEVHSKATPNESKNTEDSRPPAEAEKVTPQPEVVPVTQPTPQPQVEKVVTTSQESPVVVKEEPKPQPKPEPKEEVKKVDSRAMMPVKSKDGGGNGTDGKSNNPTGNNNGEEGKTGDKGNPAGLYPGTKTGAGGSGGGPLNMPGWRFDLEPRTDPYNNETGKVVFQVKIDADGEIIALDVMESNVSAKVVNWYRSEVRKTSFSRIRNGGNNNEGATGTITFIIRSR</sequence>
<evidence type="ECO:0008006" key="5">
    <source>
        <dbReference type="Google" id="ProtNLM"/>
    </source>
</evidence>
<keyword evidence="2" id="KW-1133">Transmembrane helix</keyword>
<comment type="caution">
    <text evidence="3">The sequence shown here is derived from an EMBL/GenBank/DDBJ whole genome shotgun (WGS) entry which is preliminary data.</text>
</comment>
<feature type="transmembrane region" description="Helical" evidence="2">
    <location>
        <begin position="14"/>
        <end position="36"/>
    </location>
</feature>
<keyword evidence="2" id="KW-0472">Membrane</keyword>
<evidence type="ECO:0000256" key="1">
    <source>
        <dbReference type="SAM" id="MobiDB-lite"/>
    </source>
</evidence>
<feature type="compositionally biased region" description="Low complexity" evidence="1">
    <location>
        <begin position="86"/>
        <end position="117"/>
    </location>
</feature>
<reference evidence="4" key="1">
    <citation type="journal article" date="2019" name="Int. J. Syst. Evol. Microbiol.">
        <title>The Global Catalogue of Microorganisms (GCM) 10K type strain sequencing project: providing services to taxonomists for standard genome sequencing and annotation.</title>
        <authorList>
            <consortium name="The Broad Institute Genomics Platform"/>
            <consortium name="The Broad Institute Genome Sequencing Center for Infectious Disease"/>
            <person name="Wu L."/>
            <person name="Ma J."/>
        </authorList>
    </citation>
    <scope>NUCLEOTIDE SEQUENCE [LARGE SCALE GENOMIC DNA]</scope>
    <source>
        <strain evidence="4">CGMCC 4.7393</strain>
    </source>
</reference>
<evidence type="ECO:0000313" key="4">
    <source>
        <dbReference type="Proteomes" id="UP001596405"/>
    </source>
</evidence>
<accession>A0ABW2DQ60</accession>